<dbReference type="WBParaSite" id="BXY_1540700.1">
    <property type="protein sequence ID" value="BXY_1540700.1"/>
    <property type="gene ID" value="BXY_1540700"/>
</dbReference>
<evidence type="ECO:0000313" key="2">
    <source>
        <dbReference type="EMBL" id="CAG9110396.1"/>
    </source>
</evidence>
<evidence type="ECO:0000313" key="4">
    <source>
        <dbReference type="Proteomes" id="UP000659654"/>
    </source>
</evidence>
<dbReference type="EMBL" id="CAJFDI010000003">
    <property type="protein sequence ID" value="CAD5222472.1"/>
    <property type="molecule type" value="Genomic_DNA"/>
</dbReference>
<sequence length="106" mass="11692">MFVPYIRVQNPLPLLFIPAPFQNKAEFSNGAGSRSSPTTAHANLSAAVQKYLFSNRGAGPSSFQLLRRSMAHRVGAFPRRFRSVQKSVSKNPPPFSFLKLGSALRD</sequence>
<reference evidence="5" key="1">
    <citation type="submission" date="2016-11" db="UniProtKB">
        <authorList>
            <consortium name="WormBaseParasite"/>
        </authorList>
    </citation>
    <scope>IDENTIFICATION</scope>
</reference>
<name>A0A1I7SQU4_BURXY</name>
<proteinExistence type="predicted"/>
<dbReference type="Proteomes" id="UP000582659">
    <property type="component" value="Unassembled WGS sequence"/>
</dbReference>
<dbReference type="EMBL" id="CAJFCV020000003">
    <property type="protein sequence ID" value="CAG9110396.1"/>
    <property type="molecule type" value="Genomic_DNA"/>
</dbReference>
<evidence type="ECO:0000313" key="3">
    <source>
        <dbReference type="Proteomes" id="UP000095284"/>
    </source>
</evidence>
<dbReference type="AlphaFoldDB" id="A0A1I7SQU4"/>
<dbReference type="Proteomes" id="UP000095284">
    <property type="component" value="Unplaced"/>
</dbReference>
<evidence type="ECO:0000313" key="1">
    <source>
        <dbReference type="EMBL" id="CAD5222472.1"/>
    </source>
</evidence>
<organism evidence="3 5">
    <name type="scientific">Bursaphelenchus xylophilus</name>
    <name type="common">Pinewood nematode worm</name>
    <name type="synonym">Aphelenchoides xylophilus</name>
    <dbReference type="NCBI Taxonomy" id="6326"/>
    <lineage>
        <taxon>Eukaryota</taxon>
        <taxon>Metazoa</taxon>
        <taxon>Ecdysozoa</taxon>
        <taxon>Nematoda</taxon>
        <taxon>Chromadorea</taxon>
        <taxon>Rhabditida</taxon>
        <taxon>Tylenchina</taxon>
        <taxon>Tylenchomorpha</taxon>
        <taxon>Aphelenchoidea</taxon>
        <taxon>Aphelenchoididae</taxon>
        <taxon>Bursaphelenchus</taxon>
    </lineage>
</organism>
<keyword evidence="4" id="KW-1185">Reference proteome</keyword>
<reference evidence="2" key="2">
    <citation type="submission" date="2020-08" db="EMBL/GenBank/DDBJ databases">
        <authorList>
            <person name="Kikuchi T."/>
        </authorList>
    </citation>
    <scope>NUCLEOTIDE SEQUENCE</scope>
    <source>
        <strain evidence="1">Ka4C1</strain>
    </source>
</reference>
<evidence type="ECO:0000313" key="5">
    <source>
        <dbReference type="WBParaSite" id="BXY_1540700.1"/>
    </source>
</evidence>
<dbReference type="Proteomes" id="UP000659654">
    <property type="component" value="Unassembled WGS sequence"/>
</dbReference>
<protein>
    <submittedName>
        <fullName evidence="1">(pine wood nematode) hypothetical protein</fullName>
    </submittedName>
</protein>
<gene>
    <name evidence="1" type="ORF">BXYJ_LOCUS7440</name>
</gene>
<accession>A0A1I7SQU4</accession>